<dbReference type="PANTHER" id="PTHR36504">
    <property type="entry name" value="LIPOPOLYSACCHARIDE EXPORT SYSTEM PROTEIN LPTA"/>
    <property type="match status" value="1"/>
</dbReference>
<dbReference type="GO" id="GO:0015920">
    <property type="term" value="P:lipopolysaccharide transport"/>
    <property type="evidence" value="ECO:0007669"/>
    <property type="project" value="TreeGrafter"/>
</dbReference>
<dbReference type="RefSeq" id="WP_149188126.1">
    <property type="nucleotide sequence ID" value="NZ_VTOZ01000001.1"/>
</dbReference>
<evidence type="ECO:0000259" key="3">
    <source>
        <dbReference type="Pfam" id="PF03968"/>
    </source>
</evidence>
<accession>A0A5D6WQX2</accession>
<dbReference type="GO" id="GO:0009279">
    <property type="term" value="C:cell outer membrane"/>
    <property type="evidence" value="ECO:0007669"/>
    <property type="project" value="TreeGrafter"/>
</dbReference>
<dbReference type="Pfam" id="PF03968">
    <property type="entry name" value="LptD_N"/>
    <property type="match status" value="1"/>
</dbReference>
<dbReference type="GO" id="GO:0017089">
    <property type="term" value="F:glycolipid transfer activity"/>
    <property type="evidence" value="ECO:0007669"/>
    <property type="project" value="TreeGrafter"/>
</dbReference>
<dbReference type="InterPro" id="IPR052037">
    <property type="entry name" value="LPS_export_LptA"/>
</dbReference>
<feature type="domain" description="Organic solvent tolerance-like N-terminal" evidence="3">
    <location>
        <begin position="35"/>
        <end position="156"/>
    </location>
</feature>
<dbReference type="GO" id="GO:0030288">
    <property type="term" value="C:outer membrane-bounded periplasmic space"/>
    <property type="evidence" value="ECO:0007669"/>
    <property type="project" value="TreeGrafter"/>
</dbReference>
<feature type="chain" id="PRO_5023065296" evidence="2">
    <location>
        <begin position="27"/>
        <end position="229"/>
    </location>
</feature>
<comment type="caution">
    <text evidence="4">The sequence shown here is derived from an EMBL/GenBank/DDBJ whole genome shotgun (WGS) entry which is preliminary data.</text>
</comment>
<proteinExistence type="predicted"/>
<evidence type="ECO:0000313" key="4">
    <source>
        <dbReference type="EMBL" id="TYZ30971.1"/>
    </source>
</evidence>
<dbReference type="InterPro" id="IPR005653">
    <property type="entry name" value="OstA-like_N"/>
</dbReference>
<dbReference type="Proteomes" id="UP000322783">
    <property type="component" value="Unassembled WGS sequence"/>
</dbReference>
<protein>
    <submittedName>
        <fullName evidence="4">Organic solvent tolerance protein OstA</fullName>
    </submittedName>
</protein>
<dbReference type="PANTHER" id="PTHR36504:SF1">
    <property type="entry name" value="LIPOPOLYSACCHARIDE EXPORT SYSTEM PROTEIN LPTA"/>
    <property type="match status" value="1"/>
</dbReference>
<dbReference type="AlphaFoldDB" id="A0A5D6WQX2"/>
<evidence type="ECO:0000256" key="2">
    <source>
        <dbReference type="SAM" id="SignalP"/>
    </source>
</evidence>
<sequence length="229" mass="24540">MKISKMKKILMALSIGVILPMTNLSAAGNEPASLDADTVTYDMSTGEATADGNVLLTRGTAKATGAKATYNTKTMAATLEGDVIAIREDLRVTCAKMVSDGTGHMQAIGNVYGVKQDKTFRGELVDYYPNQNKYVLIPNGGTMTSADGTFTADKIEGWLDDEHYVGTGNAHVVSPPRNMEAGGDRMDYRGKDQGVVVVTGNAWAIQDNNTMKSNRLTMYLAQDGKAKVQ</sequence>
<evidence type="ECO:0000256" key="1">
    <source>
        <dbReference type="ARBA" id="ARBA00022729"/>
    </source>
</evidence>
<organism evidence="4 5">
    <name type="scientific">Selenomonas caprae</name>
    <dbReference type="NCBI Taxonomy" id="2606905"/>
    <lineage>
        <taxon>Bacteria</taxon>
        <taxon>Bacillati</taxon>
        <taxon>Bacillota</taxon>
        <taxon>Negativicutes</taxon>
        <taxon>Selenomonadales</taxon>
        <taxon>Selenomonadaceae</taxon>
        <taxon>Selenomonas</taxon>
    </lineage>
</organism>
<keyword evidence="1 2" id="KW-0732">Signal</keyword>
<keyword evidence="5" id="KW-1185">Reference proteome</keyword>
<dbReference type="EMBL" id="VTOZ01000001">
    <property type="protein sequence ID" value="TYZ30971.1"/>
    <property type="molecule type" value="Genomic_DNA"/>
</dbReference>
<dbReference type="Gene3D" id="2.60.450.10">
    <property type="entry name" value="Lipopolysaccharide (LPS) transport protein A like domain"/>
    <property type="match status" value="3"/>
</dbReference>
<reference evidence="4 5" key="1">
    <citation type="submission" date="2019-08" db="EMBL/GenBank/DDBJ databases">
        <title>Selenomonas sp. mPRGC5 and Selenomonas sp. mPRGC8 isolated from ruminal fluid of dairy goat (Capra hircus).</title>
        <authorList>
            <person name="Poothong S."/>
            <person name="Nuengjamnong C."/>
            <person name="Tanasupawat S."/>
        </authorList>
    </citation>
    <scope>NUCLEOTIDE SEQUENCE [LARGE SCALE GENOMIC DNA]</scope>
    <source>
        <strain evidence="5">mPRGC8</strain>
    </source>
</reference>
<gene>
    <name evidence="4" type="ORF">FZ041_00160</name>
</gene>
<name>A0A5D6WQX2_9FIRM</name>
<evidence type="ECO:0000313" key="5">
    <source>
        <dbReference type="Proteomes" id="UP000322783"/>
    </source>
</evidence>
<feature type="signal peptide" evidence="2">
    <location>
        <begin position="1"/>
        <end position="26"/>
    </location>
</feature>